<dbReference type="EMBL" id="CP070968">
    <property type="protein sequence ID" value="QSF52854.1"/>
    <property type="molecule type" value="Genomic_DNA"/>
</dbReference>
<name>A0ABX7LMC8_9CAUL</name>
<sequence>MAKKSFTSAQDLLEGLKDDILYLLLTVLAHREKQRLPNIAKMSREDLVLELALLESGTRDIVARLTALDDDGSGSRSFPNALAAMNREGLEAKKADELKTQVKAYRGAINDLKVNHRNSYISHVREFAEAVPRIVDKPVRFEASAGLAVNVLDALMGRQVGYRFRVGSQEPEIDLRARLSA</sequence>
<protein>
    <submittedName>
        <fullName evidence="1">Uncharacterized protein</fullName>
    </submittedName>
</protein>
<reference evidence="1 2" key="1">
    <citation type="submission" date="2021-02" db="EMBL/GenBank/DDBJ databases">
        <title>Brevundimonas sp. CS1 genome sequence.</title>
        <authorList>
            <person name="Lee K."/>
            <person name="Choi Y.-J."/>
            <person name="Son H.-R."/>
        </authorList>
    </citation>
    <scope>NUCLEOTIDE SEQUENCE [LARGE SCALE GENOMIC DNA]</scope>
    <source>
        <strain evidence="1 2">CS1</strain>
    </source>
</reference>
<dbReference type="Proteomes" id="UP000662957">
    <property type="component" value="Chromosome"/>
</dbReference>
<gene>
    <name evidence="1" type="ORF">JX001_08350</name>
</gene>
<organism evidence="1 2">
    <name type="scientific">Brevundimonas fontaquae</name>
    <dbReference type="NCBI Taxonomy" id="2813778"/>
    <lineage>
        <taxon>Bacteria</taxon>
        <taxon>Pseudomonadati</taxon>
        <taxon>Pseudomonadota</taxon>
        <taxon>Alphaproteobacteria</taxon>
        <taxon>Caulobacterales</taxon>
        <taxon>Caulobacteraceae</taxon>
        <taxon>Brevundimonas</taxon>
    </lineage>
</organism>
<evidence type="ECO:0000313" key="2">
    <source>
        <dbReference type="Proteomes" id="UP000662957"/>
    </source>
</evidence>
<evidence type="ECO:0000313" key="1">
    <source>
        <dbReference type="EMBL" id="QSF52854.1"/>
    </source>
</evidence>
<proteinExistence type="predicted"/>
<keyword evidence="2" id="KW-1185">Reference proteome</keyword>
<dbReference type="RefSeq" id="WP_205680724.1">
    <property type="nucleotide sequence ID" value="NZ_CP070968.1"/>
</dbReference>
<accession>A0ABX7LMC8</accession>